<comment type="subcellular location">
    <subcellularLocation>
        <location evidence="1">Cell membrane</location>
        <topology evidence="1">Multi-pass membrane protein</topology>
    </subcellularLocation>
</comment>
<keyword evidence="5 8" id="KW-0812">Transmembrane</keyword>
<keyword evidence="10" id="KW-1185">Reference proteome</keyword>
<dbReference type="RefSeq" id="WP_298263315.1">
    <property type="nucleotide sequence ID" value="NZ_JBHTIC010000008.1"/>
</dbReference>
<evidence type="ECO:0000256" key="3">
    <source>
        <dbReference type="ARBA" id="ARBA00022448"/>
    </source>
</evidence>
<comment type="caution">
    <text evidence="9">The sequence shown here is derived from an EMBL/GenBank/DDBJ whole genome shotgun (WGS) entry which is preliminary data.</text>
</comment>
<dbReference type="Pfam" id="PF01594">
    <property type="entry name" value="AI-2E_transport"/>
    <property type="match status" value="1"/>
</dbReference>
<dbReference type="EMBL" id="JBHTIC010000008">
    <property type="protein sequence ID" value="MFD0762624.1"/>
    <property type="molecule type" value="Genomic_DNA"/>
</dbReference>
<evidence type="ECO:0000256" key="2">
    <source>
        <dbReference type="ARBA" id="ARBA00009773"/>
    </source>
</evidence>
<evidence type="ECO:0000256" key="1">
    <source>
        <dbReference type="ARBA" id="ARBA00004651"/>
    </source>
</evidence>
<evidence type="ECO:0000256" key="7">
    <source>
        <dbReference type="ARBA" id="ARBA00023136"/>
    </source>
</evidence>
<keyword evidence="7 8" id="KW-0472">Membrane</keyword>
<dbReference type="Proteomes" id="UP001597032">
    <property type="component" value="Unassembled WGS sequence"/>
</dbReference>
<feature type="transmembrane region" description="Helical" evidence="8">
    <location>
        <begin position="29"/>
        <end position="46"/>
    </location>
</feature>
<dbReference type="PANTHER" id="PTHR21716">
    <property type="entry name" value="TRANSMEMBRANE PROTEIN"/>
    <property type="match status" value="1"/>
</dbReference>
<feature type="transmembrane region" description="Helical" evidence="8">
    <location>
        <begin position="58"/>
        <end position="75"/>
    </location>
</feature>
<proteinExistence type="inferred from homology"/>
<organism evidence="9 10">
    <name type="scientific">Lutibacter aestuarii</name>
    <dbReference type="NCBI Taxonomy" id="861111"/>
    <lineage>
        <taxon>Bacteria</taxon>
        <taxon>Pseudomonadati</taxon>
        <taxon>Bacteroidota</taxon>
        <taxon>Flavobacteriia</taxon>
        <taxon>Flavobacteriales</taxon>
        <taxon>Flavobacteriaceae</taxon>
        <taxon>Lutibacter</taxon>
    </lineage>
</organism>
<keyword evidence="4" id="KW-1003">Cell membrane</keyword>
<evidence type="ECO:0000313" key="9">
    <source>
        <dbReference type="EMBL" id="MFD0762624.1"/>
    </source>
</evidence>
<evidence type="ECO:0000313" key="10">
    <source>
        <dbReference type="Proteomes" id="UP001597032"/>
    </source>
</evidence>
<evidence type="ECO:0000256" key="8">
    <source>
        <dbReference type="SAM" id="Phobius"/>
    </source>
</evidence>
<accession>A0ABW2Z8G2</accession>
<sequence length="344" mass="39152">MNDRKTTNILLLVIVIPLIFYLLKILSFIFIPLIASMFIALLFLPLMRWFNKRNVPKFISIFVILLIFGVIFKIGGELIKLSSREILAADNFFIQKASTKLTNLFSVIEQFFGIEYFSDKGNIFSNLFQKENISKNFGSTLEFISNTLSMTLMTAFFVVLWLAESINFEKLLNNTILKQKFASVKTFMKIEKDLLKFIKVKILISLFTGIGIGLACVFFDIKFPIFWGLFAFVINFVQMIGSFISVILLALFAFVQLDPTSTLFFFIVTITGVQVLFGGVLEPIFMGKSFSINIITILVMLMLWGFIWGIPGLIMAIPLTVFIKIILEQFPKTKLLASFLSGTH</sequence>
<feature type="transmembrane region" description="Helical" evidence="8">
    <location>
        <begin position="262"/>
        <end position="281"/>
    </location>
</feature>
<feature type="transmembrane region" description="Helical" evidence="8">
    <location>
        <begin position="227"/>
        <end position="255"/>
    </location>
</feature>
<feature type="transmembrane region" description="Helical" evidence="8">
    <location>
        <begin position="143"/>
        <end position="163"/>
    </location>
</feature>
<reference evidence="10" key="1">
    <citation type="journal article" date="2019" name="Int. J. Syst. Evol. Microbiol.">
        <title>The Global Catalogue of Microorganisms (GCM) 10K type strain sequencing project: providing services to taxonomists for standard genome sequencing and annotation.</title>
        <authorList>
            <consortium name="The Broad Institute Genomics Platform"/>
            <consortium name="The Broad Institute Genome Sequencing Center for Infectious Disease"/>
            <person name="Wu L."/>
            <person name="Ma J."/>
        </authorList>
    </citation>
    <scope>NUCLEOTIDE SEQUENCE [LARGE SCALE GENOMIC DNA]</scope>
    <source>
        <strain evidence="10">CCUG 60022</strain>
    </source>
</reference>
<comment type="similarity">
    <text evidence="2">Belongs to the autoinducer-2 exporter (AI-2E) (TC 2.A.86) family.</text>
</comment>
<keyword evidence="6 8" id="KW-1133">Transmembrane helix</keyword>
<feature type="transmembrane region" description="Helical" evidence="8">
    <location>
        <begin position="301"/>
        <end position="327"/>
    </location>
</feature>
<evidence type="ECO:0000256" key="4">
    <source>
        <dbReference type="ARBA" id="ARBA00022475"/>
    </source>
</evidence>
<dbReference type="PANTHER" id="PTHR21716:SF53">
    <property type="entry name" value="PERMEASE PERM-RELATED"/>
    <property type="match status" value="1"/>
</dbReference>
<evidence type="ECO:0000256" key="6">
    <source>
        <dbReference type="ARBA" id="ARBA00022989"/>
    </source>
</evidence>
<feature type="transmembrane region" description="Helical" evidence="8">
    <location>
        <begin position="7"/>
        <end position="23"/>
    </location>
</feature>
<gene>
    <name evidence="9" type="ORF">ACFQZW_11060</name>
</gene>
<name>A0ABW2Z8G2_9FLAO</name>
<dbReference type="InterPro" id="IPR002549">
    <property type="entry name" value="AI-2E-like"/>
</dbReference>
<protein>
    <submittedName>
        <fullName evidence="9">AI-2E family transporter</fullName>
    </submittedName>
</protein>
<evidence type="ECO:0000256" key="5">
    <source>
        <dbReference type="ARBA" id="ARBA00022692"/>
    </source>
</evidence>
<keyword evidence="3" id="KW-0813">Transport</keyword>
<feature type="transmembrane region" description="Helical" evidence="8">
    <location>
        <begin position="202"/>
        <end position="221"/>
    </location>
</feature>